<keyword evidence="10" id="KW-1133">Transmembrane helix</keyword>
<evidence type="ECO:0000256" key="6">
    <source>
        <dbReference type="PIRSR" id="PIRSR601461-1"/>
    </source>
</evidence>
<evidence type="ECO:0000256" key="4">
    <source>
        <dbReference type="ARBA" id="ARBA00022750"/>
    </source>
</evidence>
<dbReference type="InterPro" id="IPR033121">
    <property type="entry name" value="PEPTIDASE_A1"/>
</dbReference>
<proteinExistence type="inferred from homology"/>
<evidence type="ECO:0000256" key="1">
    <source>
        <dbReference type="ARBA" id="ARBA00007447"/>
    </source>
</evidence>
<dbReference type="PANTHER" id="PTHR47966">
    <property type="entry name" value="BETA-SITE APP-CLEAVING ENZYME, ISOFORM A-RELATED"/>
    <property type="match status" value="1"/>
</dbReference>
<evidence type="ECO:0000256" key="8">
    <source>
        <dbReference type="RuleBase" id="RU000454"/>
    </source>
</evidence>
<comment type="caution">
    <text evidence="13">The sequence shown here is derived from an EMBL/GenBank/DDBJ whole genome shotgun (WGS) entry which is preliminary data.</text>
</comment>
<dbReference type="InterPro" id="IPR001461">
    <property type="entry name" value="Aspartic_peptidase_A1"/>
</dbReference>
<feature type="domain" description="Peptidase A1" evidence="12">
    <location>
        <begin position="64"/>
        <end position="377"/>
    </location>
</feature>
<feature type="active site" evidence="6">
    <location>
        <position position="273"/>
    </location>
</feature>
<evidence type="ECO:0000313" key="14">
    <source>
        <dbReference type="Proteomes" id="UP001303115"/>
    </source>
</evidence>
<evidence type="ECO:0000313" key="13">
    <source>
        <dbReference type="EMBL" id="KAK4039599.1"/>
    </source>
</evidence>
<evidence type="ECO:0000259" key="12">
    <source>
        <dbReference type="PROSITE" id="PS51767"/>
    </source>
</evidence>
<accession>A0AAN6PIG3</accession>
<keyword evidence="10" id="KW-0812">Transmembrane</keyword>
<dbReference type="GO" id="GO:0006508">
    <property type="term" value="P:proteolysis"/>
    <property type="evidence" value="ECO:0007669"/>
    <property type="project" value="UniProtKB-KW"/>
</dbReference>
<evidence type="ECO:0000256" key="5">
    <source>
        <dbReference type="ARBA" id="ARBA00022801"/>
    </source>
</evidence>
<dbReference type="Gene3D" id="2.40.70.10">
    <property type="entry name" value="Acid Proteases"/>
    <property type="match status" value="2"/>
</dbReference>
<dbReference type="SUPFAM" id="SSF50630">
    <property type="entry name" value="Acid proteases"/>
    <property type="match status" value="1"/>
</dbReference>
<sequence length="499" mass="51832">MLPVIFAASLLAPAVAAAAEPGRIITRGDGIIRSPVRPIAGPGTNLRVRQNEVEVLNQRAGTRYGVEIEVGTPPQKLTLILDTGSPTTWINPVCATSNLPSDCAQFAQFDYEKSSSLNVTDYVDVLRYGIGNATVQYVYETVSIGSATIENQLIGIAVESHRIPLGILGVSPPIHGQNEYPYILDTMVDQGLIKSRAFSVDLRGVDNPTGALIFGGIDTGKYIGTLAKLPIIPQAKTPSGADRYYITMTGVGLTLPDGSIVQSEELAVPVFLDTGATLSHLPTQIYQALAASFPDAQYDPTSGFYILPCDYTDMAGSIDFYFAGKTIRVPLNDFIWENGPYCILGVTPEDTEPILGDTFLRAAYVVYDQDNRNLHLAQAANCGTNLVAIGEGEDAVPSSTGRCTALPTPTGKGNSLDVTATRPPANTFTGTLPSAGIDGGPGPAQGGTGPTSVTGAGLVPTGNAGSTGSPNAAGRGVAVGGGAAVAAALGVVNVFAWML</sequence>
<dbReference type="PRINTS" id="PR00792">
    <property type="entry name" value="PEPSIN"/>
</dbReference>
<dbReference type="EMBL" id="MU854396">
    <property type="protein sequence ID" value="KAK4039599.1"/>
    <property type="molecule type" value="Genomic_DNA"/>
</dbReference>
<gene>
    <name evidence="13" type="ORF">C8A01DRAFT_16429</name>
</gene>
<keyword evidence="4 8" id="KW-0064">Aspartyl protease</keyword>
<evidence type="ECO:0000256" key="2">
    <source>
        <dbReference type="ARBA" id="ARBA00022670"/>
    </source>
</evidence>
<comment type="similarity">
    <text evidence="1 8">Belongs to the peptidase A1 family.</text>
</comment>
<keyword evidence="10" id="KW-0472">Membrane</keyword>
<dbReference type="CDD" id="cd05474">
    <property type="entry name" value="SAP_like"/>
    <property type="match status" value="1"/>
</dbReference>
<keyword evidence="7" id="KW-1015">Disulfide bond</keyword>
<dbReference type="InterPro" id="IPR033876">
    <property type="entry name" value="SAP-like"/>
</dbReference>
<protein>
    <submittedName>
        <fullName evidence="13">Aspartic peptidase domain-containing protein</fullName>
    </submittedName>
</protein>
<evidence type="ECO:0000256" key="11">
    <source>
        <dbReference type="SAM" id="SignalP"/>
    </source>
</evidence>
<organism evidence="13 14">
    <name type="scientific">Parachaetomium inaequale</name>
    <dbReference type="NCBI Taxonomy" id="2588326"/>
    <lineage>
        <taxon>Eukaryota</taxon>
        <taxon>Fungi</taxon>
        <taxon>Dikarya</taxon>
        <taxon>Ascomycota</taxon>
        <taxon>Pezizomycotina</taxon>
        <taxon>Sordariomycetes</taxon>
        <taxon>Sordariomycetidae</taxon>
        <taxon>Sordariales</taxon>
        <taxon>Chaetomiaceae</taxon>
        <taxon>Parachaetomium</taxon>
    </lineage>
</organism>
<evidence type="ECO:0000256" key="7">
    <source>
        <dbReference type="PIRSR" id="PIRSR601461-2"/>
    </source>
</evidence>
<keyword evidence="5 8" id="KW-0378">Hydrolase</keyword>
<dbReference type="PROSITE" id="PS00141">
    <property type="entry name" value="ASP_PROTEASE"/>
    <property type="match status" value="1"/>
</dbReference>
<evidence type="ECO:0000256" key="9">
    <source>
        <dbReference type="SAM" id="MobiDB-lite"/>
    </source>
</evidence>
<feature type="signal peptide" evidence="11">
    <location>
        <begin position="1"/>
        <end position="18"/>
    </location>
</feature>
<feature type="transmembrane region" description="Helical" evidence="10">
    <location>
        <begin position="477"/>
        <end position="498"/>
    </location>
</feature>
<evidence type="ECO:0000256" key="3">
    <source>
        <dbReference type="ARBA" id="ARBA00022729"/>
    </source>
</evidence>
<dbReference type="PROSITE" id="PS51767">
    <property type="entry name" value="PEPTIDASE_A1"/>
    <property type="match status" value="1"/>
</dbReference>
<feature type="region of interest" description="Disordered" evidence="9">
    <location>
        <begin position="433"/>
        <end position="469"/>
    </location>
</feature>
<dbReference type="GO" id="GO:0004190">
    <property type="term" value="F:aspartic-type endopeptidase activity"/>
    <property type="evidence" value="ECO:0007669"/>
    <property type="project" value="UniProtKB-KW"/>
</dbReference>
<feature type="chain" id="PRO_5042962680" evidence="11">
    <location>
        <begin position="19"/>
        <end position="499"/>
    </location>
</feature>
<dbReference type="InterPro" id="IPR021109">
    <property type="entry name" value="Peptidase_aspartic_dom_sf"/>
</dbReference>
<feature type="compositionally biased region" description="Gly residues" evidence="9">
    <location>
        <begin position="437"/>
        <end position="449"/>
    </location>
</feature>
<dbReference type="PANTHER" id="PTHR47966:SF65">
    <property type="entry name" value="ASPARTIC-TYPE ENDOPEPTIDASE"/>
    <property type="match status" value="1"/>
</dbReference>
<dbReference type="Pfam" id="PF00026">
    <property type="entry name" value="Asp"/>
    <property type="match status" value="1"/>
</dbReference>
<keyword evidence="3 11" id="KW-0732">Signal</keyword>
<feature type="disulfide bond" evidence="7">
    <location>
        <begin position="309"/>
        <end position="342"/>
    </location>
</feature>
<feature type="active site" evidence="6">
    <location>
        <position position="82"/>
    </location>
</feature>
<name>A0AAN6PIG3_9PEZI</name>
<evidence type="ECO:0000256" key="10">
    <source>
        <dbReference type="SAM" id="Phobius"/>
    </source>
</evidence>
<dbReference type="Proteomes" id="UP001303115">
    <property type="component" value="Unassembled WGS sequence"/>
</dbReference>
<dbReference type="AlphaFoldDB" id="A0AAN6PIG3"/>
<keyword evidence="14" id="KW-1185">Reference proteome</keyword>
<dbReference type="InterPro" id="IPR001969">
    <property type="entry name" value="Aspartic_peptidase_AS"/>
</dbReference>
<reference evidence="14" key="1">
    <citation type="journal article" date="2023" name="Mol. Phylogenet. Evol.">
        <title>Genome-scale phylogeny and comparative genomics of the fungal order Sordariales.</title>
        <authorList>
            <person name="Hensen N."/>
            <person name="Bonometti L."/>
            <person name="Westerberg I."/>
            <person name="Brannstrom I.O."/>
            <person name="Guillou S."/>
            <person name="Cros-Aarteil S."/>
            <person name="Calhoun S."/>
            <person name="Haridas S."/>
            <person name="Kuo A."/>
            <person name="Mondo S."/>
            <person name="Pangilinan J."/>
            <person name="Riley R."/>
            <person name="LaButti K."/>
            <person name="Andreopoulos B."/>
            <person name="Lipzen A."/>
            <person name="Chen C."/>
            <person name="Yan M."/>
            <person name="Daum C."/>
            <person name="Ng V."/>
            <person name="Clum A."/>
            <person name="Steindorff A."/>
            <person name="Ohm R.A."/>
            <person name="Martin F."/>
            <person name="Silar P."/>
            <person name="Natvig D.O."/>
            <person name="Lalanne C."/>
            <person name="Gautier V."/>
            <person name="Ament-Velasquez S.L."/>
            <person name="Kruys A."/>
            <person name="Hutchinson M.I."/>
            <person name="Powell A.J."/>
            <person name="Barry K."/>
            <person name="Miller A.N."/>
            <person name="Grigoriev I.V."/>
            <person name="Debuchy R."/>
            <person name="Gladieux P."/>
            <person name="Hiltunen Thoren M."/>
            <person name="Johannesson H."/>
        </authorList>
    </citation>
    <scope>NUCLEOTIDE SEQUENCE [LARGE SCALE GENOMIC DNA]</scope>
    <source>
        <strain evidence="14">CBS 284.82</strain>
    </source>
</reference>
<keyword evidence="2 8" id="KW-0645">Protease</keyword>